<sequence length="339" mass="39069">MSKLVSTTYNIEDAFTPSESNGAHHPDKPPKSPTVHFSDVVGTTPPLEVATSNLPATTTPPPSAEVKAHAIPNTILVPLVHRENELRELMRRNRDFYGLLHHHLTSRSEEAWQEFKSVLYAKRELMPDREWIQEIERFLDSTPSILIKLKELIGYEEDEEEPDSAEVSEDDEGDLVKPGHKVPQHDNIELCCIRAYPNRVATLQPRYRQFFFMAKACLSQNEIPGITSRRGSHVHPSVFLQRVQEGETPSDSEMSDILDELEARAQEHQTQRFQDDDEETRQYREFINVLTTPRRDMSDNAWEQSVEDSLEHWPALLKQLREIVEREVQDARATDTQVE</sequence>
<comment type="caution">
    <text evidence="2">The sequence shown here is derived from an EMBL/GenBank/DDBJ whole genome shotgun (WGS) entry which is preliminary data.</text>
</comment>
<dbReference type="Proteomes" id="UP000242875">
    <property type="component" value="Unassembled WGS sequence"/>
</dbReference>
<proteinExistence type="predicted"/>
<feature type="compositionally biased region" description="Acidic residues" evidence="1">
    <location>
        <begin position="157"/>
        <end position="173"/>
    </location>
</feature>
<keyword evidence="3" id="KW-1185">Reference proteome</keyword>
<protein>
    <submittedName>
        <fullName evidence="2">Uncharacterized protein</fullName>
    </submittedName>
</protein>
<gene>
    <name evidence="2" type="ORF">BZG36_04019</name>
</gene>
<evidence type="ECO:0000256" key="1">
    <source>
        <dbReference type="SAM" id="MobiDB-lite"/>
    </source>
</evidence>
<name>A0A261XZ15_9FUNG</name>
<dbReference type="EMBL" id="MVBO01000083">
    <property type="protein sequence ID" value="OZJ03494.1"/>
    <property type="molecule type" value="Genomic_DNA"/>
</dbReference>
<reference evidence="2 3" key="1">
    <citation type="journal article" date="2017" name="Mycologia">
        <title>Bifiguratus adelaidae, gen. et sp. nov., a new member of Mucoromycotina in endophytic and soil-dwelling habitats.</title>
        <authorList>
            <person name="Torres-Cruz T.J."/>
            <person name="Billingsley Tobias T.L."/>
            <person name="Almatruk M."/>
            <person name="Hesse C."/>
            <person name="Kuske C.R."/>
            <person name="Desiro A."/>
            <person name="Benucci G.M."/>
            <person name="Bonito G."/>
            <person name="Stajich J.E."/>
            <person name="Dunlap C."/>
            <person name="Arnold A.E."/>
            <person name="Porras-Alfaro A."/>
        </authorList>
    </citation>
    <scope>NUCLEOTIDE SEQUENCE [LARGE SCALE GENOMIC DNA]</scope>
    <source>
        <strain evidence="2 3">AZ0501</strain>
    </source>
</reference>
<feature type="compositionally biased region" description="Polar residues" evidence="1">
    <location>
        <begin position="1"/>
        <end position="10"/>
    </location>
</feature>
<feature type="region of interest" description="Disordered" evidence="1">
    <location>
        <begin position="1"/>
        <end position="62"/>
    </location>
</feature>
<organism evidence="2 3">
    <name type="scientific">Bifiguratus adelaidae</name>
    <dbReference type="NCBI Taxonomy" id="1938954"/>
    <lineage>
        <taxon>Eukaryota</taxon>
        <taxon>Fungi</taxon>
        <taxon>Fungi incertae sedis</taxon>
        <taxon>Mucoromycota</taxon>
        <taxon>Mucoromycotina</taxon>
        <taxon>Endogonomycetes</taxon>
        <taxon>Endogonales</taxon>
        <taxon>Endogonales incertae sedis</taxon>
        <taxon>Bifiguratus</taxon>
    </lineage>
</organism>
<feature type="region of interest" description="Disordered" evidence="1">
    <location>
        <begin position="157"/>
        <end position="180"/>
    </location>
</feature>
<accession>A0A261XZ15</accession>
<dbReference type="OrthoDB" id="5279943at2759"/>
<evidence type="ECO:0000313" key="2">
    <source>
        <dbReference type="EMBL" id="OZJ03494.1"/>
    </source>
</evidence>
<dbReference type="AlphaFoldDB" id="A0A261XZ15"/>
<evidence type="ECO:0000313" key="3">
    <source>
        <dbReference type="Proteomes" id="UP000242875"/>
    </source>
</evidence>